<comment type="similarity">
    <text evidence="2 9">Belongs to the cytochrome P450 family.</text>
</comment>
<dbReference type="Pfam" id="PF00067">
    <property type="entry name" value="p450"/>
    <property type="match status" value="1"/>
</dbReference>
<dbReference type="Proteomes" id="UP001236014">
    <property type="component" value="Chromosome"/>
</dbReference>
<dbReference type="GO" id="GO:0005506">
    <property type="term" value="F:iron ion binding"/>
    <property type="evidence" value="ECO:0007669"/>
    <property type="project" value="InterPro"/>
</dbReference>
<dbReference type="GO" id="GO:0016705">
    <property type="term" value="F:oxidoreductase activity, acting on paired donors, with incorporation or reduction of molecular oxygen"/>
    <property type="evidence" value="ECO:0007669"/>
    <property type="project" value="InterPro"/>
</dbReference>
<evidence type="ECO:0000256" key="5">
    <source>
        <dbReference type="ARBA" id="ARBA00023002"/>
    </source>
</evidence>
<dbReference type="InterPro" id="IPR017972">
    <property type="entry name" value="Cyt_P450_CS"/>
</dbReference>
<dbReference type="EMBL" id="CP127294">
    <property type="protein sequence ID" value="WIX79821.1"/>
    <property type="molecule type" value="Genomic_DNA"/>
</dbReference>
<reference evidence="10 11" key="1">
    <citation type="submission" date="2023-06" db="EMBL/GenBank/DDBJ databases">
        <authorList>
            <person name="Oyuntsetseg B."/>
            <person name="Kim S.B."/>
        </authorList>
    </citation>
    <scope>NUCLEOTIDE SEQUENCE [LARGE SCALE GENOMIC DNA]</scope>
    <source>
        <strain evidence="10 11">2-15</strain>
    </source>
</reference>
<comment type="pathway">
    <text evidence="1">Antibiotic biosynthesis; vancomycin biosynthesis.</text>
</comment>
<gene>
    <name evidence="10" type="ORF">QRX50_03200</name>
</gene>
<dbReference type="KEGG" id="acab:QRX50_03200"/>
<dbReference type="PRINTS" id="PR00385">
    <property type="entry name" value="P450"/>
</dbReference>
<keyword evidence="3 9" id="KW-0349">Heme</keyword>
<keyword evidence="5 9" id="KW-0560">Oxidoreductase</keyword>
<organism evidence="10 11">
    <name type="scientific">Amycolatopsis carbonis</name>
    <dbReference type="NCBI Taxonomy" id="715471"/>
    <lineage>
        <taxon>Bacteria</taxon>
        <taxon>Bacillati</taxon>
        <taxon>Actinomycetota</taxon>
        <taxon>Actinomycetes</taxon>
        <taxon>Pseudonocardiales</taxon>
        <taxon>Pseudonocardiaceae</taxon>
        <taxon>Amycolatopsis</taxon>
    </lineage>
</organism>
<accession>A0A9Y2IIW8</accession>
<evidence type="ECO:0000256" key="7">
    <source>
        <dbReference type="ARBA" id="ARBA00023033"/>
    </source>
</evidence>
<dbReference type="RefSeq" id="WP_285970500.1">
    <property type="nucleotide sequence ID" value="NZ_CP127294.1"/>
</dbReference>
<dbReference type="Gene3D" id="1.10.630.10">
    <property type="entry name" value="Cytochrome P450"/>
    <property type="match status" value="1"/>
</dbReference>
<evidence type="ECO:0000256" key="1">
    <source>
        <dbReference type="ARBA" id="ARBA00004660"/>
    </source>
</evidence>
<sequence>MTTAEELELPVARKCPFAPPEEYTQIREEQPITRVKIPDGKEAWVVSRHQDVRTVLNDRRFSSDRFNPNFPILVKGGNVFRQTNAERTMITMDAPEHGPARKSVLSEFTVKRVNAMRPRIQEIVDGLIDEILASDKPVDLVEKLSLPVPSLVICELLGVPYSEHDFFQENTAKILKRTVSFEERRAAFERVRGYLDQLITTKEADPGDDLLGRQIVKLREEGNYEHGAVLGLSFLLLVAGHETTANMISLGTVGLLQNPSQLETIKADPGKTLDAVEELLRYFTIVDTATARVAVEDVELDGVTIRSGEGVLALGYTANWDPAVFDEPSKLDITRGARHHVAFGFGPHQCLGQNLARAELQIVFDTLFRRIPSLRLAVDVDDLPFKEDASIYGLYRLPVTW</sequence>
<dbReference type="PANTHER" id="PTHR46696:SF1">
    <property type="entry name" value="CYTOCHROME P450 YJIB-RELATED"/>
    <property type="match status" value="1"/>
</dbReference>
<evidence type="ECO:0000256" key="9">
    <source>
        <dbReference type="RuleBase" id="RU000461"/>
    </source>
</evidence>
<dbReference type="InterPro" id="IPR036396">
    <property type="entry name" value="Cyt_P450_sf"/>
</dbReference>
<evidence type="ECO:0000313" key="10">
    <source>
        <dbReference type="EMBL" id="WIX79821.1"/>
    </source>
</evidence>
<keyword evidence="11" id="KW-1185">Reference proteome</keyword>
<protein>
    <submittedName>
        <fullName evidence="10">Cytochrome P450</fullName>
    </submittedName>
</protein>
<dbReference type="PROSITE" id="PS00086">
    <property type="entry name" value="CYTOCHROME_P450"/>
    <property type="match status" value="1"/>
</dbReference>
<evidence type="ECO:0000256" key="8">
    <source>
        <dbReference type="ARBA" id="ARBA00055433"/>
    </source>
</evidence>
<proteinExistence type="inferred from homology"/>
<keyword evidence="6 9" id="KW-0408">Iron</keyword>
<dbReference type="GO" id="GO:0020037">
    <property type="term" value="F:heme binding"/>
    <property type="evidence" value="ECO:0007669"/>
    <property type="project" value="InterPro"/>
</dbReference>
<evidence type="ECO:0000256" key="3">
    <source>
        <dbReference type="ARBA" id="ARBA00022617"/>
    </source>
</evidence>
<dbReference type="InterPro" id="IPR002397">
    <property type="entry name" value="Cyt_P450_B"/>
</dbReference>
<dbReference type="PANTHER" id="PTHR46696">
    <property type="entry name" value="P450, PUTATIVE (EUROFUNG)-RELATED"/>
    <property type="match status" value="1"/>
</dbReference>
<dbReference type="SUPFAM" id="SSF48264">
    <property type="entry name" value="Cytochrome P450"/>
    <property type="match status" value="1"/>
</dbReference>
<name>A0A9Y2IIW8_9PSEU</name>
<comment type="function">
    <text evidence="8">Involved in the coupling of aromatic side chains of the heptapeptide of vancomycin.</text>
</comment>
<dbReference type="PRINTS" id="PR00359">
    <property type="entry name" value="BP450"/>
</dbReference>
<evidence type="ECO:0000256" key="6">
    <source>
        <dbReference type="ARBA" id="ARBA00023004"/>
    </source>
</evidence>
<keyword evidence="4 9" id="KW-0479">Metal-binding</keyword>
<evidence type="ECO:0000256" key="2">
    <source>
        <dbReference type="ARBA" id="ARBA00010617"/>
    </source>
</evidence>
<dbReference type="InterPro" id="IPR001128">
    <property type="entry name" value="Cyt_P450"/>
</dbReference>
<dbReference type="GO" id="GO:0004497">
    <property type="term" value="F:monooxygenase activity"/>
    <property type="evidence" value="ECO:0007669"/>
    <property type="project" value="UniProtKB-KW"/>
</dbReference>
<keyword evidence="7 9" id="KW-0503">Monooxygenase</keyword>
<evidence type="ECO:0000313" key="11">
    <source>
        <dbReference type="Proteomes" id="UP001236014"/>
    </source>
</evidence>
<dbReference type="CDD" id="cd11030">
    <property type="entry name" value="CYP105-like"/>
    <property type="match status" value="1"/>
</dbReference>
<dbReference type="FunFam" id="1.10.630.10:FF:000018">
    <property type="entry name" value="Cytochrome P450 monooxygenase"/>
    <property type="match status" value="1"/>
</dbReference>
<dbReference type="AlphaFoldDB" id="A0A9Y2IIW8"/>
<evidence type="ECO:0000256" key="4">
    <source>
        <dbReference type="ARBA" id="ARBA00022723"/>
    </source>
</evidence>